<dbReference type="Gene3D" id="1.20.1560.10">
    <property type="entry name" value="ABC transporter type 1, transmembrane domain"/>
    <property type="match status" value="1"/>
</dbReference>
<dbReference type="InterPro" id="IPR036640">
    <property type="entry name" value="ABC1_TM_sf"/>
</dbReference>
<dbReference type="Proteomes" id="UP000050509">
    <property type="component" value="Unassembled WGS sequence"/>
</dbReference>
<evidence type="ECO:0008006" key="8">
    <source>
        <dbReference type="Google" id="ProtNLM"/>
    </source>
</evidence>
<dbReference type="GO" id="GO:0005886">
    <property type="term" value="C:plasma membrane"/>
    <property type="evidence" value="ECO:0007669"/>
    <property type="project" value="UniProtKB-SubCell"/>
</dbReference>
<dbReference type="SUPFAM" id="SSF90123">
    <property type="entry name" value="ABC transporter transmembrane region"/>
    <property type="match status" value="1"/>
</dbReference>
<feature type="transmembrane region" description="Helical" evidence="5">
    <location>
        <begin position="51"/>
        <end position="71"/>
    </location>
</feature>
<evidence type="ECO:0000313" key="6">
    <source>
        <dbReference type="EMBL" id="KPV52905.1"/>
    </source>
</evidence>
<dbReference type="EMBL" id="LJCR01000395">
    <property type="protein sequence ID" value="KPV52905.1"/>
    <property type="molecule type" value="Genomic_DNA"/>
</dbReference>
<proteinExistence type="predicted"/>
<evidence type="ECO:0000313" key="7">
    <source>
        <dbReference type="Proteomes" id="UP000050509"/>
    </source>
</evidence>
<accession>A0A0P9F8J1</accession>
<name>A0A0P9F8J1_9CHLR</name>
<keyword evidence="3 5" id="KW-1133">Transmembrane helix</keyword>
<evidence type="ECO:0000256" key="5">
    <source>
        <dbReference type="SAM" id="Phobius"/>
    </source>
</evidence>
<evidence type="ECO:0000256" key="1">
    <source>
        <dbReference type="ARBA" id="ARBA00004651"/>
    </source>
</evidence>
<keyword evidence="7" id="KW-1185">Reference proteome</keyword>
<comment type="caution">
    <text evidence="6">The sequence shown here is derived from an EMBL/GenBank/DDBJ whole genome shotgun (WGS) entry which is preliminary data.</text>
</comment>
<evidence type="ECO:0000256" key="2">
    <source>
        <dbReference type="ARBA" id="ARBA00022692"/>
    </source>
</evidence>
<gene>
    <name evidence="6" type="ORF">SE17_12715</name>
</gene>
<comment type="subcellular location">
    <subcellularLocation>
        <location evidence="1">Cell membrane</location>
        <topology evidence="1">Multi-pass membrane protein</topology>
    </subcellularLocation>
</comment>
<evidence type="ECO:0000256" key="3">
    <source>
        <dbReference type="ARBA" id="ARBA00022989"/>
    </source>
</evidence>
<dbReference type="AlphaFoldDB" id="A0A0P9F8J1"/>
<sequence length="82" mass="8769">MLSSFHPYRNLLATYLGPQRRRVGLLALLLFTSIALELLNPQIIRFFIDSAQTAGGGTLALAGLLFIAAGLTQRAAIKSSPA</sequence>
<keyword evidence="2 5" id="KW-0812">Transmembrane</keyword>
<evidence type="ECO:0000256" key="4">
    <source>
        <dbReference type="ARBA" id="ARBA00023136"/>
    </source>
</evidence>
<keyword evidence="4 5" id="KW-0472">Membrane</keyword>
<protein>
    <recommendedName>
        <fullName evidence="8">ABC transmembrane type-1 domain-containing protein</fullName>
    </recommendedName>
</protein>
<reference evidence="6 7" key="1">
    <citation type="submission" date="2015-09" db="EMBL/GenBank/DDBJ databases">
        <title>Draft genome sequence of Kouleothrix aurantiaca JCM 19913.</title>
        <authorList>
            <person name="Hemp J."/>
        </authorList>
    </citation>
    <scope>NUCLEOTIDE SEQUENCE [LARGE SCALE GENOMIC DNA]</scope>
    <source>
        <strain evidence="6 7">COM-B</strain>
    </source>
</reference>
<organism evidence="6 7">
    <name type="scientific">Kouleothrix aurantiaca</name>
    <dbReference type="NCBI Taxonomy" id="186479"/>
    <lineage>
        <taxon>Bacteria</taxon>
        <taxon>Bacillati</taxon>
        <taxon>Chloroflexota</taxon>
        <taxon>Chloroflexia</taxon>
        <taxon>Chloroflexales</taxon>
        <taxon>Roseiflexineae</taxon>
        <taxon>Roseiflexaceae</taxon>
        <taxon>Kouleothrix</taxon>
    </lineage>
</organism>
<dbReference type="GO" id="GO:0005524">
    <property type="term" value="F:ATP binding"/>
    <property type="evidence" value="ECO:0007669"/>
    <property type="project" value="InterPro"/>
</dbReference>
<feature type="non-terminal residue" evidence="6">
    <location>
        <position position="82"/>
    </location>
</feature>